<evidence type="ECO:0000256" key="2">
    <source>
        <dbReference type="ARBA" id="ARBA00022475"/>
    </source>
</evidence>
<name>R7VAN6_CAPTE</name>
<dbReference type="EnsemblMetazoa" id="CapteT192578">
    <property type="protein sequence ID" value="CapteP192578"/>
    <property type="gene ID" value="CapteG192578"/>
</dbReference>
<dbReference type="Proteomes" id="UP000014760">
    <property type="component" value="Unassembled WGS sequence"/>
</dbReference>
<reference evidence="13" key="3">
    <citation type="submission" date="2015-06" db="UniProtKB">
        <authorList>
            <consortium name="EnsemblMetazoa"/>
        </authorList>
    </citation>
    <scope>IDENTIFICATION</scope>
</reference>
<dbReference type="InterPro" id="IPR017452">
    <property type="entry name" value="GPCR_Rhodpsn_7TM"/>
</dbReference>
<feature type="transmembrane region" description="Helical" evidence="10">
    <location>
        <begin position="33"/>
        <end position="60"/>
    </location>
</feature>
<keyword evidence="8 9" id="KW-0807">Transducer</keyword>
<accession>R7VAN6</accession>
<feature type="domain" description="G-protein coupled receptors family 1 profile" evidence="11">
    <location>
        <begin position="51"/>
        <end position="318"/>
    </location>
</feature>
<reference evidence="12 14" key="2">
    <citation type="journal article" date="2013" name="Nature">
        <title>Insights into bilaterian evolution from three spiralian genomes.</title>
        <authorList>
            <person name="Simakov O."/>
            <person name="Marletaz F."/>
            <person name="Cho S.J."/>
            <person name="Edsinger-Gonzales E."/>
            <person name="Havlak P."/>
            <person name="Hellsten U."/>
            <person name="Kuo D.H."/>
            <person name="Larsson T."/>
            <person name="Lv J."/>
            <person name="Arendt D."/>
            <person name="Savage R."/>
            <person name="Osoegawa K."/>
            <person name="de Jong P."/>
            <person name="Grimwood J."/>
            <person name="Chapman J.A."/>
            <person name="Shapiro H."/>
            <person name="Aerts A."/>
            <person name="Otillar R.P."/>
            <person name="Terry A.Y."/>
            <person name="Boore J.L."/>
            <person name="Grigoriev I.V."/>
            <person name="Lindberg D.R."/>
            <person name="Seaver E.C."/>
            <person name="Weisblat D.A."/>
            <person name="Putnam N.H."/>
            <person name="Rokhsar D.S."/>
        </authorList>
    </citation>
    <scope>NUCLEOTIDE SEQUENCE</scope>
    <source>
        <strain evidence="12 14">I ESC-2004</strain>
    </source>
</reference>
<keyword evidence="5 9" id="KW-0297">G-protein coupled receptor</keyword>
<evidence type="ECO:0000259" key="11">
    <source>
        <dbReference type="PROSITE" id="PS50262"/>
    </source>
</evidence>
<comment type="similarity">
    <text evidence="9">Belongs to the G-protein coupled receptor 1 family.</text>
</comment>
<evidence type="ECO:0000256" key="7">
    <source>
        <dbReference type="ARBA" id="ARBA00023170"/>
    </source>
</evidence>
<keyword evidence="3 9" id="KW-0812">Transmembrane</keyword>
<dbReference type="OMA" id="CITWATS"/>
<comment type="subcellular location">
    <subcellularLocation>
        <location evidence="1">Cell membrane</location>
        <topology evidence="1">Multi-pass membrane protein</topology>
    </subcellularLocation>
</comment>
<dbReference type="SUPFAM" id="SSF81321">
    <property type="entry name" value="Family A G protein-coupled receptor-like"/>
    <property type="match status" value="1"/>
</dbReference>
<evidence type="ECO:0000256" key="3">
    <source>
        <dbReference type="ARBA" id="ARBA00022692"/>
    </source>
</evidence>
<dbReference type="HOGENOM" id="CLU_009579_11_5_1"/>
<keyword evidence="2" id="KW-1003">Cell membrane</keyword>
<dbReference type="Pfam" id="PF00001">
    <property type="entry name" value="7tm_1"/>
    <property type="match status" value="1"/>
</dbReference>
<dbReference type="Gene3D" id="1.20.1070.10">
    <property type="entry name" value="Rhodopsin 7-helix transmembrane proteins"/>
    <property type="match status" value="1"/>
</dbReference>
<protein>
    <recommendedName>
        <fullName evidence="11">G-protein coupled receptors family 1 profile domain-containing protein</fullName>
    </recommendedName>
</protein>
<feature type="transmembrane region" description="Helical" evidence="10">
    <location>
        <begin position="258"/>
        <end position="276"/>
    </location>
</feature>
<dbReference type="OrthoDB" id="6286925at2759"/>
<dbReference type="EMBL" id="KB295685">
    <property type="protein sequence ID" value="ELU12755.1"/>
    <property type="molecule type" value="Genomic_DNA"/>
</dbReference>
<dbReference type="SMART" id="SM01381">
    <property type="entry name" value="7TM_GPCR_Srsx"/>
    <property type="match status" value="1"/>
</dbReference>
<reference evidence="14" key="1">
    <citation type="submission" date="2012-12" db="EMBL/GenBank/DDBJ databases">
        <authorList>
            <person name="Hellsten U."/>
            <person name="Grimwood J."/>
            <person name="Chapman J.A."/>
            <person name="Shapiro H."/>
            <person name="Aerts A."/>
            <person name="Otillar R.P."/>
            <person name="Terry A.Y."/>
            <person name="Boore J.L."/>
            <person name="Simakov O."/>
            <person name="Marletaz F."/>
            <person name="Cho S.-J."/>
            <person name="Edsinger-Gonzales E."/>
            <person name="Havlak P."/>
            <person name="Kuo D.-H."/>
            <person name="Larsson T."/>
            <person name="Lv J."/>
            <person name="Arendt D."/>
            <person name="Savage R."/>
            <person name="Osoegawa K."/>
            <person name="de Jong P."/>
            <person name="Lindberg D.R."/>
            <person name="Seaver E.C."/>
            <person name="Weisblat D.A."/>
            <person name="Putnam N.H."/>
            <person name="Grigoriev I.V."/>
            <person name="Rokhsar D.S."/>
        </authorList>
    </citation>
    <scope>NUCLEOTIDE SEQUENCE</scope>
    <source>
        <strain evidence="14">I ESC-2004</strain>
    </source>
</reference>
<dbReference type="STRING" id="283909.R7VAN6"/>
<dbReference type="PROSITE" id="PS50262">
    <property type="entry name" value="G_PROTEIN_RECEP_F1_2"/>
    <property type="match status" value="1"/>
</dbReference>
<dbReference type="PRINTS" id="PR00237">
    <property type="entry name" value="GPCRRHODOPSN"/>
</dbReference>
<dbReference type="PANTHER" id="PTHR24249">
    <property type="entry name" value="HISTAMINE RECEPTOR-RELATED G-PROTEIN COUPLED RECEPTOR"/>
    <property type="match status" value="1"/>
</dbReference>
<keyword evidence="14" id="KW-1185">Reference proteome</keyword>
<evidence type="ECO:0000256" key="4">
    <source>
        <dbReference type="ARBA" id="ARBA00022989"/>
    </source>
</evidence>
<evidence type="ECO:0000256" key="6">
    <source>
        <dbReference type="ARBA" id="ARBA00023136"/>
    </source>
</evidence>
<keyword evidence="7 9" id="KW-0675">Receptor</keyword>
<sequence>MDNSTAEPQSFTNHTASDDTTIETLKPLVFHSWYTGVLVSALVILAAGAPGNLITTLAYFKYKQLHSPTNILICSQSIGDLFTCLTGPFFIIFNYSEVGQELASSHKYLCLVSLALVNTAVQSSITNIVALSTERFIAVYFSLHYYNWVTETNVKRAVVVIWTVVICMNGIPVFAWNTWTPGLTCQSVNVYPQIFFQGYFIIPSLICMLICAVENSFIALMAVRKQRSIAAAVVVQNGDQQTEDANIRSGNQFKVTKMLLLVSGCFYAAWLPWIALNSLFFSLPSSWKKHGVPKGVLVAFEYSKVMLVSNTIVNPFIYGWKNLLFRDAYYKLLGIKQNSSEPSF</sequence>
<evidence type="ECO:0000313" key="12">
    <source>
        <dbReference type="EMBL" id="ELU12755.1"/>
    </source>
</evidence>
<dbReference type="PROSITE" id="PS00237">
    <property type="entry name" value="G_PROTEIN_RECEP_F1_1"/>
    <property type="match status" value="1"/>
</dbReference>
<evidence type="ECO:0000256" key="9">
    <source>
        <dbReference type="RuleBase" id="RU000688"/>
    </source>
</evidence>
<evidence type="ECO:0000256" key="10">
    <source>
        <dbReference type="SAM" id="Phobius"/>
    </source>
</evidence>
<evidence type="ECO:0000313" key="14">
    <source>
        <dbReference type="Proteomes" id="UP000014760"/>
    </source>
</evidence>
<dbReference type="InterPro" id="IPR000276">
    <property type="entry name" value="GPCR_Rhodpsn"/>
</dbReference>
<proteinExistence type="inferred from homology"/>
<dbReference type="GO" id="GO:0005886">
    <property type="term" value="C:plasma membrane"/>
    <property type="evidence" value="ECO:0007669"/>
    <property type="project" value="UniProtKB-SubCell"/>
</dbReference>
<evidence type="ECO:0000313" key="13">
    <source>
        <dbReference type="EnsemblMetazoa" id="CapteP192578"/>
    </source>
</evidence>
<keyword evidence="6 10" id="KW-0472">Membrane</keyword>
<evidence type="ECO:0000256" key="1">
    <source>
        <dbReference type="ARBA" id="ARBA00004651"/>
    </source>
</evidence>
<dbReference type="EMBL" id="AMQN01005314">
    <property type="status" value="NOT_ANNOTATED_CDS"/>
    <property type="molecule type" value="Genomic_DNA"/>
</dbReference>
<feature type="transmembrane region" description="Helical" evidence="10">
    <location>
        <begin position="296"/>
        <end position="317"/>
    </location>
</feature>
<feature type="transmembrane region" description="Helical" evidence="10">
    <location>
        <begin position="157"/>
        <end position="179"/>
    </location>
</feature>
<feature type="transmembrane region" description="Helical" evidence="10">
    <location>
        <begin position="199"/>
        <end position="223"/>
    </location>
</feature>
<dbReference type="CDD" id="cd00637">
    <property type="entry name" value="7tm_classA_rhodopsin-like"/>
    <property type="match status" value="1"/>
</dbReference>
<dbReference type="InterPro" id="IPR050569">
    <property type="entry name" value="TAAR"/>
</dbReference>
<gene>
    <name evidence="12" type="ORF">CAPTEDRAFT_192578</name>
</gene>
<dbReference type="GO" id="GO:0004930">
    <property type="term" value="F:G protein-coupled receptor activity"/>
    <property type="evidence" value="ECO:0007669"/>
    <property type="project" value="UniProtKB-KW"/>
</dbReference>
<organism evidence="12">
    <name type="scientific">Capitella teleta</name>
    <name type="common">Polychaete worm</name>
    <dbReference type="NCBI Taxonomy" id="283909"/>
    <lineage>
        <taxon>Eukaryota</taxon>
        <taxon>Metazoa</taxon>
        <taxon>Spiralia</taxon>
        <taxon>Lophotrochozoa</taxon>
        <taxon>Annelida</taxon>
        <taxon>Polychaeta</taxon>
        <taxon>Sedentaria</taxon>
        <taxon>Scolecida</taxon>
        <taxon>Capitellidae</taxon>
        <taxon>Capitella</taxon>
    </lineage>
</organism>
<keyword evidence="4 10" id="KW-1133">Transmembrane helix</keyword>
<evidence type="ECO:0000256" key="5">
    <source>
        <dbReference type="ARBA" id="ARBA00023040"/>
    </source>
</evidence>
<evidence type="ECO:0000256" key="8">
    <source>
        <dbReference type="ARBA" id="ARBA00023224"/>
    </source>
</evidence>
<dbReference type="AlphaFoldDB" id="R7VAN6"/>